<feature type="region of interest" description="Disordered" evidence="1">
    <location>
        <begin position="1"/>
        <end position="68"/>
    </location>
</feature>
<dbReference type="Gene3D" id="3.80.10.10">
    <property type="entry name" value="Ribonuclease Inhibitor"/>
    <property type="match status" value="1"/>
</dbReference>
<accession>A0A9P8GAV8</accession>
<evidence type="ECO:0000313" key="2">
    <source>
        <dbReference type="EMBL" id="KAH0214061.1"/>
    </source>
</evidence>
<gene>
    <name evidence="2" type="ORF">KCV03_g8597</name>
</gene>
<feature type="compositionally biased region" description="Polar residues" evidence="1">
    <location>
        <begin position="19"/>
        <end position="31"/>
    </location>
</feature>
<name>A0A9P8GAV8_AURME</name>
<evidence type="ECO:0000313" key="3">
    <source>
        <dbReference type="Proteomes" id="UP000767238"/>
    </source>
</evidence>
<dbReference type="OrthoDB" id="3865118at2759"/>
<dbReference type="AlphaFoldDB" id="A0A9P8GAV8"/>
<reference evidence="2" key="2">
    <citation type="submission" date="2021-08" db="EMBL/GenBank/DDBJ databases">
        <authorList>
            <person name="Gostincar C."/>
            <person name="Sun X."/>
            <person name="Song Z."/>
            <person name="Gunde-Cimerman N."/>
        </authorList>
    </citation>
    <scope>NUCLEOTIDE SEQUENCE</scope>
    <source>
        <strain evidence="2">EXF-8016</strain>
    </source>
</reference>
<dbReference type="SUPFAM" id="SSF52047">
    <property type="entry name" value="RNI-like"/>
    <property type="match status" value="1"/>
</dbReference>
<protein>
    <recommendedName>
        <fullName evidence="4">F-box domain-containing protein</fullName>
    </recommendedName>
</protein>
<reference evidence="2" key="1">
    <citation type="journal article" date="2021" name="J Fungi (Basel)">
        <title>Virulence traits and population genomics of the black yeast Aureobasidium melanogenum.</title>
        <authorList>
            <person name="Cernosa A."/>
            <person name="Sun X."/>
            <person name="Gostincar C."/>
            <person name="Fang C."/>
            <person name="Gunde-Cimerman N."/>
            <person name="Song Z."/>
        </authorList>
    </citation>
    <scope>NUCLEOTIDE SEQUENCE</scope>
    <source>
        <strain evidence="2">EXF-8016</strain>
    </source>
</reference>
<evidence type="ECO:0008006" key="4">
    <source>
        <dbReference type="Google" id="ProtNLM"/>
    </source>
</evidence>
<sequence length="467" mass="52287">MSTPNRQKALTPPMGDSAFDTTTALRTSSDLPESPKDKGYALPTRSDAAVSSSTAASAQDSHIPSGRAHEYSPLLSLPDEIKLMVIANLPPEHADSLNLSFASKELRNMSLERFWSIVKEDETLINLQRLPKDIQQTYANFIRELHLTVGDPRIDLSHLRFEQLEKLVIRPAYDPWEYIPPMKHDISYLLGPRLTSLKLGVDTYYSYPAFLATNFLPCLKRAPGLKRLDIELCIDAQPAELMNALLSCPELETLIVNNQDSLKISHEVLKHVFQSQKITNFYCFDKLHLDAVQLALDGIPHDQGVMLGVTHLNLDISSDAAEHLFPRLHSIKGLILHITDSENVLQSLATMKQLKSLAIEFAFATVLSPEMLQPLRLLNLECLALNPGEDVLGELNGDAITLDDLSNIFGSHKTLRRLEFCWKNADDTFFEKVAGTMPRLTTAYPALESLEIPGHHLRRKIGIQSRD</sequence>
<dbReference type="InterPro" id="IPR032675">
    <property type="entry name" value="LRR_dom_sf"/>
</dbReference>
<feature type="compositionally biased region" description="Low complexity" evidence="1">
    <location>
        <begin position="46"/>
        <end position="58"/>
    </location>
</feature>
<proteinExistence type="predicted"/>
<dbReference type="EMBL" id="JAHFYH010000088">
    <property type="protein sequence ID" value="KAH0214061.1"/>
    <property type="molecule type" value="Genomic_DNA"/>
</dbReference>
<feature type="non-terminal residue" evidence="2">
    <location>
        <position position="467"/>
    </location>
</feature>
<organism evidence="2 3">
    <name type="scientific">Aureobasidium melanogenum</name>
    <name type="common">Aureobasidium pullulans var. melanogenum</name>
    <dbReference type="NCBI Taxonomy" id="46634"/>
    <lineage>
        <taxon>Eukaryota</taxon>
        <taxon>Fungi</taxon>
        <taxon>Dikarya</taxon>
        <taxon>Ascomycota</taxon>
        <taxon>Pezizomycotina</taxon>
        <taxon>Dothideomycetes</taxon>
        <taxon>Dothideomycetidae</taxon>
        <taxon>Dothideales</taxon>
        <taxon>Saccotheciaceae</taxon>
        <taxon>Aureobasidium</taxon>
    </lineage>
</organism>
<evidence type="ECO:0000256" key="1">
    <source>
        <dbReference type="SAM" id="MobiDB-lite"/>
    </source>
</evidence>
<dbReference type="Proteomes" id="UP000767238">
    <property type="component" value="Unassembled WGS sequence"/>
</dbReference>
<comment type="caution">
    <text evidence="2">The sequence shown here is derived from an EMBL/GenBank/DDBJ whole genome shotgun (WGS) entry which is preliminary data.</text>
</comment>